<comment type="similarity">
    <text evidence="2 8">Belongs to the MIP/aquaporin (TC 1.A.8) family.</text>
</comment>
<dbReference type="AlphaFoldDB" id="A0A069Q4V9"/>
<comment type="subcellular location">
    <subcellularLocation>
        <location evidence="1">Cell membrane</location>
        <topology evidence="1">Multi-pass membrane protein</topology>
    </subcellularLocation>
</comment>
<dbReference type="GO" id="GO:0005886">
    <property type="term" value="C:plasma membrane"/>
    <property type="evidence" value="ECO:0007669"/>
    <property type="project" value="UniProtKB-SubCell"/>
</dbReference>
<dbReference type="InterPro" id="IPR034294">
    <property type="entry name" value="Aquaporin_transptr"/>
</dbReference>
<evidence type="ECO:0000256" key="6">
    <source>
        <dbReference type="ARBA" id="ARBA00022989"/>
    </source>
</evidence>
<evidence type="ECO:0000256" key="2">
    <source>
        <dbReference type="ARBA" id="ARBA00006175"/>
    </source>
</evidence>
<feature type="transmembrane region" description="Helical" evidence="9">
    <location>
        <begin position="129"/>
        <end position="148"/>
    </location>
</feature>
<dbReference type="Gene3D" id="1.20.1080.10">
    <property type="entry name" value="Glycerol uptake facilitator protein"/>
    <property type="match status" value="1"/>
</dbReference>
<dbReference type="NCBIfam" id="TIGR00861">
    <property type="entry name" value="MIP"/>
    <property type="match status" value="1"/>
</dbReference>
<evidence type="ECO:0000256" key="3">
    <source>
        <dbReference type="ARBA" id="ARBA00022448"/>
    </source>
</evidence>
<dbReference type="SUPFAM" id="SSF81338">
    <property type="entry name" value="Aquaporin-like"/>
    <property type="match status" value="1"/>
</dbReference>
<feature type="transmembrane region" description="Helical" evidence="9">
    <location>
        <begin position="160"/>
        <end position="181"/>
    </location>
</feature>
<dbReference type="InterPro" id="IPR023271">
    <property type="entry name" value="Aquaporin-like"/>
</dbReference>
<feature type="transmembrane region" description="Helical" evidence="9">
    <location>
        <begin position="77"/>
        <end position="99"/>
    </location>
</feature>
<evidence type="ECO:0000256" key="5">
    <source>
        <dbReference type="ARBA" id="ARBA00022692"/>
    </source>
</evidence>
<dbReference type="Pfam" id="PF00230">
    <property type="entry name" value="MIP"/>
    <property type="match status" value="1"/>
</dbReference>
<dbReference type="InterPro" id="IPR000425">
    <property type="entry name" value="MIP"/>
</dbReference>
<dbReference type="GO" id="GO:0015250">
    <property type="term" value="F:water channel activity"/>
    <property type="evidence" value="ECO:0007669"/>
    <property type="project" value="TreeGrafter"/>
</dbReference>
<keyword evidence="6 9" id="KW-1133">Transmembrane helix</keyword>
<evidence type="ECO:0000256" key="9">
    <source>
        <dbReference type="SAM" id="Phobius"/>
    </source>
</evidence>
<organism evidence="10 11">
    <name type="scientific">Caballeronia glathei</name>
    <dbReference type="NCBI Taxonomy" id="60547"/>
    <lineage>
        <taxon>Bacteria</taxon>
        <taxon>Pseudomonadati</taxon>
        <taxon>Pseudomonadota</taxon>
        <taxon>Betaproteobacteria</taxon>
        <taxon>Burkholderiales</taxon>
        <taxon>Burkholderiaceae</taxon>
        <taxon>Caballeronia</taxon>
    </lineage>
</organism>
<evidence type="ECO:0000256" key="8">
    <source>
        <dbReference type="RuleBase" id="RU000477"/>
    </source>
</evidence>
<keyword evidence="5 8" id="KW-0812">Transmembrane</keyword>
<accession>A0A069Q4V9</accession>
<dbReference type="PROSITE" id="PS00221">
    <property type="entry name" value="MIP"/>
    <property type="match status" value="1"/>
</dbReference>
<dbReference type="PRINTS" id="PR00783">
    <property type="entry name" value="MINTRINSICP"/>
</dbReference>
<gene>
    <name evidence="10" type="ORF">BG61_01100</name>
</gene>
<dbReference type="Proteomes" id="UP000027466">
    <property type="component" value="Unassembled WGS sequence"/>
</dbReference>
<comment type="caution">
    <text evidence="10">The sequence shown here is derived from an EMBL/GenBank/DDBJ whole genome shotgun (WGS) entry which is preliminary data.</text>
</comment>
<dbReference type="PANTHER" id="PTHR19139">
    <property type="entry name" value="AQUAPORIN TRANSPORTER"/>
    <property type="match status" value="1"/>
</dbReference>
<keyword evidence="11" id="KW-1185">Reference proteome</keyword>
<evidence type="ECO:0000313" key="10">
    <source>
        <dbReference type="EMBL" id="KDR44796.1"/>
    </source>
</evidence>
<feature type="transmembrane region" description="Helical" evidence="9">
    <location>
        <begin position="201"/>
        <end position="222"/>
    </location>
</feature>
<evidence type="ECO:0000256" key="7">
    <source>
        <dbReference type="ARBA" id="ARBA00023136"/>
    </source>
</evidence>
<evidence type="ECO:0000256" key="1">
    <source>
        <dbReference type="ARBA" id="ARBA00004651"/>
    </source>
</evidence>
<keyword evidence="3 8" id="KW-0813">Transport</keyword>
<evidence type="ECO:0000256" key="4">
    <source>
        <dbReference type="ARBA" id="ARBA00022475"/>
    </source>
</evidence>
<reference evidence="10 11" key="1">
    <citation type="submission" date="2014-03" db="EMBL/GenBank/DDBJ databases">
        <title>Draft Genome Sequences of Four Burkholderia Strains.</title>
        <authorList>
            <person name="Liu X.Y."/>
            <person name="Li C.X."/>
            <person name="Xu J.H."/>
        </authorList>
    </citation>
    <scope>NUCLEOTIDE SEQUENCE [LARGE SCALE GENOMIC DNA]</scope>
    <source>
        <strain evidence="10 11">DSM 50014</strain>
    </source>
</reference>
<keyword evidence="7 9" id="KW-0472">Membrane</keyword>
<proteinExistence type="inferred from homology"/>
<feature type="transmembrane region" description="Helical" evidence="9">
    <location>
        <begin position="6"/>
        <end position="27"/>
    </location>
</feature>
<dbReference type="InterPro" id="IPR022357">
    <property type="entry name" value="MIP_CS"/>
</dbReference>
<evidence type="ECO:0000313" key="11">
    <source>
        <dbReference type="Proteomes" id="UP000027466"/>
    </source>
</evidence>
<keyword evidence="4" id="KW-1003">Cell membrane</keyword>
<dbReference type="PANTHER" id="PTHR19139:SF199">
    <property type="entry name" value="MIP17260P"/>
    <property type="match status" value="1"/>
</dbReference>
<name>A0A069Q4V9_9BURK</name>
<sequence>MTAECAGTFWLVFIGCGVSVLGTVEFAPDARVLEQALAFGLSVTTASYVFRSISGGHFNPAVTVGLAIANRFPIRDLLPYILAQVTGAIAGAMLLGLIASGRPGFGTAVSSFGANGYFLHSPGDYQLCAAFAIELVMTFAFVTLNLAATRSKSARLDDPLVIGLTTTLIYIVTIPVTGGSVNPARSTGPAIVVGGWALDDLWLFWAAPLAGALLAGLSYPAIFGACNGEDGADPKISDTLLQ</sequence>
<dbReference type="EMBL" id="JFHC01000001">
    <property type="protein sequence ID" value="KDR44796.1"/>
    <property type="molecule type" value="Genomic_DNA"/>
</dbReference>
<protein>
    <submittedName>
        <fullName evidence="10">Porin</fullName>
    </submittedName>
</protein>